<dbReference type="Proteomes" id="UP000050525">
    <property type="component" value="Unassembled WGS sequence"/>
</dbReference>
<keyword evidence="2" id="KW-1185">Reference proteome</keyword>
<sequence length="72" mass="8672">MPNYSGCHQAFNTARFDRLGHQGSENCITRGTYYSLYTERSMEHDWKNAFTEIWRTTFSHLHPSHYCFHLKR</sequence>
<organism evidence="1 2">
    <name type="scientific">Alligator mississippiensis</name>
    <name type="common">American alligator</name>
    <dbReference type="NCBI Taxonomy" id="8496"/>
    <lineage>
        <taxon>Eukaryota</taxon>
        <taxon>Metazoa</taxon>
        <taxon>Chordata</taxon>
        <taxon>Craniata</taxon>
        <taxon>Vertebrata</taxon>
        <taxon>Euteleostomi</taxon>
        <taxon>Archelosauria</taxon>
        <taxon>Archosauria</taxon>
        <taxon>Crocodylia</taxon>
        <taxon>Alligatoridae</taxon>
        <taxon>Alligatorinae</taxon>
        <taxon>Alligator</taxon>
    </lineage>
</organism>
<gene>
    <name evidence="1" type="ORF">Y1Q_0019646</name>
</gene>
<name>A0A151PEV6_ALLMI</name>
<dbReference type="AlphaFoldDB" id="A0A151PEV6"/>
<accession>A0A151PEV6</accession>
<evidence type="ECO:0000313" key="1">
    <source>
        <dbReference type="EMBL" id="KYO47519.1"/>
    </source>
</evidence>
<proteinExistence type="predicted"/>
<reference evidence="1 2" key="1">
    <citation type="journal article" date="2012" name="Genome Biol.">
        <title>Sequencing three crocodilian genomes to illuminate the evolution of archosaurs and amniotes.</title>
        <authorList>
            <person name="St John J.A."/>
            <person name="Braun E.L."/>
            <person name="Isberg S.R."/>
            <person name="Miles L.G."/>
            <person name="Chong A.Y."/>
            <person name="Gongora J."/>
            <person name="Dalzell P."/>
            <person name="Moran C."/>
            <person name="Bed'hom B."/>
            <person name="Abzhanov A."/>
            <person name="Burgess S.C."/>
            <person name="Cooksey A.M."/>
            <person name="Castoe T.A."/>
            <person name="Crawford N.G."/>
            <person name="Densmore L.D."/>
            <person name="Drew J.C."/>
            <person name="Edwards S.V."/>
            <person name="Faircloth B.C."/>
            <person name="Fujita M.K."/>
            <person name="Greenwold M.J."/>
            <person name="Hoffmann F.G."/>
            <person name="Howard J.M."/>
            <person name="Iguchi T."/>
            <person name="Janes D.E."/>
            <person name="Khan S.Y."/>
            <person name="Kohno S."/>
            <person name="de Koning A.J."/>
            <person name="Lance S.L."/>
            <person name="McCarthy F.M."/>
            <person name="McCormack J.E."/>
            <person name="Merchant M.E."/>
            <person name="Peterson D.G."/>
            <person name="Pollock D.D."/>
            <person name="Pourmand N."/>
            <person name="Raney B.J."/>
            <person name="Roessler K.A."/>
            <person name="Sanford J.R."/>
            <person name="Sawyer R.H."/>
            <person name="Schmidt C.J."/>
            <person name="Triplett E.W."/>
            <person name="Tuberville T.D."/>
            <person name="Venegas-Anaya M."/>
            <person name="Howard J.T."/>
            <person name="Jarvis E.D."/>
            <person name="Guillette L.J.Jr."/>
            <person name="Glenn T.C."/>
            <person name="Green R.E."/>
            <person name="Ray D.A."/>
        </authorList>
    </citation>
    <scope>NUCLEOTIDE SEQUENCE [LARGE SCALE GENOMIC DNA]</scope>
    <source>
        <strain evidence="1">KSC_2009_1</strain>
    </source>
</reference>
<comment type="caution">
    <text evidence="1">The sequence shown here is derived from an EMBL/GenBank/DDBJ whole genome shotgun (WGS) entry which is preliminary data.</text>
</comment>
<evidence type="ECO:0000313" key="2">
    <source>
        <dbReference type="Proteomes" id="UP000050525"/>
    </source>
</evidence>
<protein>
    <submittedName>
        <fullName evidence="1">Uncharacterized protein</fullName>
    </submittedName>
</protein>
<dbReference type="EMBL" id="AKHW03000416">
    <property type="protein sequence ID" value="KYO47519.1"/>
    <property type="molecule type" value="Genomic_DNA"/>
</dbReference>